<evidence type="ECO:0000259" key="8">
    <source>
        <dbReference type="PROSITE" id="PS50110"/>
    </source>
</evidence>
<dbReference type="InterPro" id="IPR001867">
    <property type="entry name" value="OmpR/PhoB-type_DNA-bd"/>
</dbReference>
<dbReference type="InterPro" id="IPR011006">
    <property type="entry name" value="CheY-like_superfamily"/>
</dbReference>
<dbReference type="InterPro" id="IPR001789">
    <property type="entry name" value="Sig_transdc_resp-reg_receiver"/>
</dbReference>
<dbReference type="InterPro" id="IPR036388">
    <property type="entry name" value="WH-like_DNA-bd_sf"/>
</dbReference>
<keyword evidence="11" id="KW-1185">Reference proteome</keyword>
<name>A0A640VLZ9_9RHOB</name>
<dbReference type="Pfam" id="PF00072">
    <property type="entry name" value="Response_reg"/>
    <property type="match status" value="1"/>
</dbReference>
<keyword evidence="3" id="KW-0805">Transcription regulation</keyword>
<dbReference type="Proteomes" id="UP000436522">
    <property type="component" value="Unassembled WGS sequence"/>
</dbReference>
<keyword evidence="1 6" id="KW-0597">Phosphoprotein</keyword>
<sequence length="223" mass="24696">MNILLIEDELRVADFIRRGLKAEGWAVEHASDGETALDILQDRDFDVILLDLMLPGISGQQVCQTMRARNNTTPVLMLTALDSADERVAGLRLGADDYLPKPFDFDELIARLQALHRRATGYASDADATLMRCEGLVYDCSAMVLTVDGVPVELSAKERDLIAVLMKSRNKALSRERILSAVWGTHEDPMTNVVDVYIGRLRKKLGPYGSLITTVRGAGYRFG</sequence>
<dbReference type="GO" id="GO:0005829">
    <property type="term" value="C:cytosol"/>
    <property type="evidence" value="ECO:0007669"/>
    <property type="project" value="TreeGrafter"/>
</dbReference>
<evidence type="ECO:0000256" key="2">
    <source>
        <dbReference type="ARBA" id="ARBA00023012"/>
    </source>
</evidence>
<keyword evidence="4 7" id="KW-0238">DNA-binding</keyword>
<keyword evidence="5" id="KW-0804">Transcription</keyword>
<dbReference type="InterPro" id="IPR016032">
    <property type="entry name" value="Sig_transdc_resp-reg_C-effctor"/>
</dbReference>
<feature type="modified residue" description="4-aspartylphosphate" evidence="6">
    <location>
        <position position="51"/>
    </location>
</feature>
<dbReference type="CDD" id="cd00383">
    <property type="entry name" value="trans_reg_C"/>
    <property type="match status" value="1"/>
</dbReference>
<feature type="domain" description="OmpR/PhoB-type" evidence="9">
    <location>
        <begin position="128"/>
        <end position="223"/>
    </location>
</feature>
<dbReference type="GO" id="GO:0000976">
    <property type="term" value="F:transcription cis-regulatory region binding"/>
    <property type="evidence" value="ECO:0007669"/>
    <property type="project" value="TreeGrafter"/>
</dbReference>
<comment type="caution">
    <text evidence="10">The sequence shown here is derived from an EMBL/GenBank/DDBJ whole genome shotgun (WGS) entry which is preliminary data.</text>
</comment>
<feature type="DNA-binding region" description="OmpR/PhoB-type" evidence="7">
    <location>
        <begin position="128"/>
        <end position="223"/>
    </location>
</feature>
<dbReference type="PANTHER" id="PTHR48111">
    <property type="entry name" value="REGULATOR OF RPOS"/>
    <property type="match status" value="1"/>
</dbReference>
<dbReference type="CDD" id="cd17624">
    <property type="entry name" value="REC_OmpR_PmrA-like"/>
    <property type="match status" value="1"/>
</dbReference>
<evidence type="ECO:0000313" key="10">
    <source>
        <dbReference type="EMBL" id="GFE48430.1"/>
    </source>
</evidence>
<evidence type="ECO:0000313" key="11">
    <source>
        <dbReference type="Proteomes" id="UP000436522"/>
    </source>
</evidence>
<feature type="domain" description="Response regulatory" evidence="8">
    <location>
        <begin position="2"/>
        <end position="116"/>
    </location>
</feature>
<dbReference type="PROSITE" id="PS51755">
    <property type="entry name" value="OMPR_PHOB"/>
    <property type="match status" value="1"/>
</dbReference>
<evidence type="ECO:0000259" key="9">
    <source>
        <dbReference type="PROSITE" id="PS51755"/>
    </source>
</evidence>
<dbReference type="RefSeq" id="WP_159974338.1">
    <property type="nucleotide sequence ID" value="NZ_BLIV01000001.1"/>
</dbReference>
<gene>
    <name evidence="10" type="ORF">So717_01830</name>
</gene>
<dbReference type="OrthoDB" id="9802426at2"/>
<evidence type="ECO:0000256" key="5">
    <source>
        <dbReference type="ARBA" id="ARBA00023163"/>
    </source>
</evidence>
<dbReference type="Gene3D" id="6.10.250.690">
    <property type="match status" value="1"/>
</dbReference>
<organism evidence="10 11">
    <name type="scientific">Roseobacter cerasinus</name>
    <dbReference type="NCBI Taxonomy" id="2602289"/>
    <lineage>
        <taxon>Bacteria</taxon>
        <taxon>Pseudomonadati</taxon>
        <taxon>Pseudomonadota</taxon>
        <taxon>Alphaproteobacteria</taxon>
        <taxon>Rhodobacterales</taxon>
        <taxon>Roseobacteraceae</taxon>
        <taxon>Roseobacter</taxon>
    </lineage>
</organism>
<evidence type="ECO:0000256" key="4">
    <source>
        <dbReference type="ARBA" id="ARBA00023125"/>
    </source>
</evidence>
<dbReference type="GO" id="GO:0000156">
    <property type="term" value="F:phosphorelay response regulator activity"/>
    <property type="evidence" value="ECO:0007669"/>
    <property type="project" value="TreeGrafter"/>
</dbReference>
<evidence type="ECO:0000256" key="6">
    <source>
        <dbReference type="PROSITE-ProRule" id="PRU00169"/>
    </source>
</evidence>
<dbReference type="SUPFAM" id="SSF46894">
    <property type="entry name" value="C-terminal effector domain of the bipartite response regulators"/>
    <property type="match status" value="1"/>
</dbReference>
<dbReference type="SMART" id="SM00862">
    <property type="entry name" value="Trans_reg_C"/>
    <property type="match status" value="1"/>
</dbReference>
<dbReference type="EMBL" id="BLIV01000001">
    <property type="protein sequence ID" value="GFE48430.1"/>
    <property type="molecule type" value="Genomic_DNA"/>
</dbReference>
<dbReference type="Gene3D" id="1.10.10.10">
    <property type="entry name" value="Winged helix-like DNA-binding domain superfamily/Winged helix DNA-binding domain"/>
    <property type="match status" value="1"/>
</dbReference>
<proteinExistence type="predicted"/>
<dbReference type="AlphaFoldDB" id="A0A640VLZ9"/>
<dbReference type="InterPro" id="IPR039420">
    <property type="entry name" value="WalR-like"/>
</dbReference>
<protein>
    <submittedName>
        <fullName evidence="10">DNA-binding response regulator</fullName>
    </submittedName>
</protein>
<keyword evidence="2" id="KW-0902">Two-component regulatory system</keyword>
<dbReference type="Gene3D" id="3.40.50.2300">
    <property type="match status" value="1"/>
</dbReference>
<dbReference type="Pfam" id="PF00486">
    <property type="entry name" value="Trans_reg_C"/>
    <property type="match status" value="1"/>
</dbReference>
<dbReference type="GO" id="GO:0032993">
    <property type="term" value="C:protein-DNA complex"/>
    <property type="evidence" value="ECO:0007669"/>
    <property type="project" value="TreeGrafter"/>
</dbReference>
<dbReference type="PANTHER" id="PTHR48111:SF22">
    <property type="entry name" value="REGULATOR OF RPOS"/>
    <property type="match status" value="1"/>
</dbReference>
<evidence type="ECO:0000256" key="7">
    <source>
        <dbReference type="PROSITE-ProRule" id="PRU01091"/>
    </source>
</evidence>
<evidence type="ECO:0000256" key="1">
    <source>
        <dbReference type="ARBA" id="ARBA00022553"/>
    </source>
</evidence>
<reference evidence="10 11" key="1">
    <citation type="submission" date="2019-12" db="EMBL/GenBank/DDBJ databases">
        <title>Roseobacter cerasinus sp. nov., isolated from seawater around aquaculture.</title>
        <authorList>
            <person name="Muramatsu S."/>
            <person name="Takabe Y."/>
            <person name="Mori K."/>
            <person name="Takaichi S."/>
            <person name="Hanada S."/>
        </authorList>
    </citation>
    <scope>NUCLEOTIDE SEQUENCE [LARGE SCALE GENOMIC DNA]</scope>
    <source>
        <strain evidence="10 11">AI77</strain>
    </source>
</reference>
<dbReference type="SUPFAM" id="SSF52172">
    <property type="entry name" value="CheY-like"/>
    <property type="match status" value="1"/>
</dbReference>
<accession>A0A640VLZ9</accession>
<evidence type="ECO:0000256" key="3">
    <source>
        <dbReference type="ARBA" id="ARBA00023015"/>
    </source>
</evidence>
<dbReference type="SMART" id="SM00448">
    <property type="entry name" value="REC"/>
    <property type="match status" value="1"/>
</dbReference>
<dbReference type="FunFam" id="3.40.50.2300:FF:000001">
    <property type="entry name" value="DNA-binding response regulator PhoB"/>
    <property type="match status" value="1"/>
</dbReference>
<dbReference type="PROSITE" id="PS50110">
    <property type="entry name" value="RESPONSE_REGULATORY"/>
    <property type="match status" value="1"/>
</dbReference>
<dbReference type="GO" id="GO:0006355">
    <property type="term" value="P:regulation of DNA-templated transcription"/>
    <property type="evidence" value="ECO:0007669"/>
    <property type="project" value="InterPro"/>
</dbReference>